<proteinExistence type="predicted"/>
<keyword evidence="1" id="KW-1133">Transmembrane helix</keyword>
<evidence type="ECO:0000256" key="1">
    <source>
        <dbReference type="SAM" id="Phobius"/>
    </source>
</evidence>
<keyword evidence="1" id="KW-0472">Membrane</keyword>
<feature type="transmembrane region" description="Helical" evidence="1">
    <location>
        <begin position="38"/>
        <end position="56"/>
    </location>
</feature>
<keyword evidence="3" id="KW-1185">Reference proteome</keyword>
<organism evidence="2 3">
    <name type="scientific">Mangrovibacterium diazotrophicum</name>
    <dbReference type="NCBI Taxonomy" id="1261403"/>
    <lineage>
        <taxon>Bacteria</taxon>
        <taxon>Pseudomonadati</taxon>
        <taxon>Bacteroidota</taxon>
        <taxon>Bacteroidia</taxon>
        <taxon>Marinilabiliales</taxon>
        <taxon>Prolixibacteraceae</taxon>
        <taxon>Mangrovibacterium</taxon>
    </lineage>
</organism>
<evidence type="ECO:0000313" key="2">
    <source>
        <dbReference type="EMBL" id="RKD91870.1"/>
    </source>
</evidence>
<name>A0A419W8V3_9BACT</name>
<accession>A0A419W8V3</accession>
<dbReference type="Proteomes" id="UP000283387">
    <property type="component" value="Unassembled WGS sequence"/>
</dbReference>
<reference evidence="2 3" key="1">
    <citation type="submission" date="2018-09" db="EMBL/GenBank/DDBJ databases">
        <title>Genomic Encyclopedia of Archaeal and Bacterial Type Strains, Phase II (KMG-II): from individual species to whole genera.</title>
        <authorList>
            <person name="Goeker M."/>
        </authorList>
    </citation>
    <scope>NUCLEOTIDE SEQUENCE [LARGE SCALE GENOMIC DNA]</scope>
    <source>
        <strain evidence="2 3">DSM 27148</strain>
    </source>
</reference>
<dbReference type="AlphaFoldDB" id="A0A419W8V3"/>
<keyword evidence="1" id="KW-0812">Transmembrane</keyword>
<evidence type="ECO:0000313" key="3">
    <source>
        <dbReference type="Proteomes" id="UP000283387"/>
    </source>
</evidence>
<comment type="caution">
    <text evidence="2">The sequence shown here is derived from an EMBL/GenBank/DDBJ whole genome shotgun (WGS) entry which is preliminary data.</text>
</comment>
<gene>
    <name evidence="2" type="ORF">BC643_2238</name>
</gene>
<feature type="transmembrane region" description="Helical" evidence="1">
    <location>
        <begin position="12"/>
        <end position="31"/>
    </location>
</feature>
<protein>
    <submittedName>
        <fullName evidence="2">Uncharacterized protein</fullName>
    </submittedName>
</protein>
<dbReference type="EMBL" id="RAPN01000001">
    <property type="protein sequence ID" value="RKD91870.1"/>
    <property type="molecule type" value="Genomic_DNA"/>
</dbReference>
<sequence>MNKLFTLTCFYAGVWGILGFLVTIILGALFCCAGWSQAFYIPLLVLFALVGIAMIWRSVSKCCQQFH</sequence>